<gene>
    <name evidence="2" type="ORF">CVN68_01270</name>
</gene>
<dbReference type="InterPro" id="IPR007111">
    <property type="entry name" value="NACHT_NTPase"/>
</dbReference>
<dbReference type="PROSITE" id="PS50837">
    <property type="entry name" value="NACHT"/>
    <property type="match status" value="1"/>
</dbReference>
<dbReference type="Gene3D" id="3.40.50.300">
    <property type="entry name" value="P-loop containing nucleotide triphosphate hydrolases"/>
    <property type="match status" value="1"/>
</dbReference>
<reference evidence="2 3" key="1">
    <citation type="submission" date="2017-11" db="EMBL/GenBank/DDBJ databases">
        <title>Complete genome sequence of Sphingomonas sp. Strain Cra20, a psychrotolerant potential plant growth promoting rhizobacteria.</title>
        <authorList>
            <person name="Luo Y."/>
        </authorList>
    </citation>
    <scope>NUCLEOTIDE SEQUENCE [LARGE SCALE GENOMIC DNA]</scope>
    <source>
        <strain evidence="2 3">Cra20</strain>
    </source>
</reference>
<name>A0A2K8MHZ6_9SPHN</name>
<dbReference type="PANTHER" id="PTHR46844">
    <property type="entry name" value="SLR5058 PROTEIN"/>
    <property type="match status" value="1"/>
</dbReference>
<dbReference type="PANTHER" id="PTHR46844:SF1">
    <property type="entry name" value="SLR5058 PROTEIN"/>
    <property type="match status" value="1"/>
</dbReference>
<feature type="domain" description="NACHT" evidence="1">
    <location>
        <begin position="108"/>
        <end position="229"/>
    </location>
</feature>
<proteinExistence type="predicted"/>
<evidence type="ECO:0000259" key="1">
    <source>
        <dbReference type="PROSITE" id="PS50837"/>
    </source>
</evidence>
<dbReference type="Proteomes" id="UP000229081">
    <property type="component" value="Chromosome"/>
</dbReference>
<keyword evidence="3" id="KW-1185">Reference proteome</keyword>
<dbReference type="Pfam" id="PF05729">
    <property type="entry name" value="NACHT"/>
    <property type="match status" value="1"/>
</dbReference>
<evidence type="ECO:0000313" key="2">
    <source>
        <dbReference type="EMBL" id="ATY30791.1"/>
    </source>
</evidence>
<dbReference type="KEGG" id="sphc:CVN68_01270"/>
<dbReference type="AlphaFoldDB" id="A0A2K8MHZ6"/>
<protein>
    <recommendedName>
        <fullName evidence="1">NACHT domain-containing protein</fullName>
    </recommendedName>
</protein>
<organism evidence="2 3">
    <name type="scientific">Sphingomonas psychrotolerans</name>
    <dbReference type="NCBI Taxonomy" id="1327635"/>
    <lineage>
        <taxon>Bacteria</taxon>
        <taxon>Pseudomonadati</taxon>
        <taxon>Pseudomonadota</taxon>
        <taxon>Alphaproteobacteria</taxon>
        <taxon>Sphingomonadales</taxon>
        <taxon>Sphingomonadaceae</taxon>
        <taxon>Sphingomonas</taxon>
    </lineage>
</organism>
<dbReference type="RefSeq" id="WP_100280602.1">
    <property type="nucleotide sequence ID" value="NZ_CP024923.1"/>
</dbReference>
<evidence type="ECO:0000313" key="3">
    <source>
        <dbReference type="Proteomes" id="UP000229081"/>
    </source>
</evidence>
<dbReference type="OrthoDB" id="2081291at2"/>
<dbReference type="InterPro" id="IPR057123">
    <property type="entry name" value="STAND_NTPase4_dom"/>
</dbReference>
<dbReference type="EMBL" id="CP024923">
    <property type="protein sequence ID" value="ATY30791.1"/>
    <property type="molecule type" value="Genomic_DNA"/>
</dbReference>
<sequence length="616" mass="70217">MVAKSLIDALTNFDASAVITKALVASGPKVVAIAATQARKTPERISSALGLGFSHHLQTTFDKCYKIKTLIYRDEPVELLSQYVSIKLGLKKAKLTDNYIIENLEEYKNVIVQGGGGSGKTMFMKYLALCRFENPRGRIPIFIELRTLDYTKGKPIEQLIFEDSTSKKSKMTFDNFEKALTGGLFLIVLDGLDEVDPEYRESIHKQIIKIPAKYPDNILIISSREDASLSGWARFYCFRVLPLDKRQVTSVIKKINFDKTIKEKFLKDLAAHLYKKHESFLTNPLLATIMLLRYDQFANAGDKIHIFYDQAFETLFFKHDLSKGVYERKRYTNISVDDFKRFFSAFCFSSYAKNKYAFSRSELIAFIEKSLKYCGISAQPAAVLRDLFESVCIIQEDGLLYTFVHRSFQEYFAALFVATYRGEKDAEYTNIIMSRNNTESAGTLLREMSPILVDKLWALPLLEDTATQFERFDPAVDPGGMLKFLSDRYYVGKDGAVQGFGIDGIGDRLLTINRYYRFGLSSWLDTHLFMRPKELISSLRDRVPVGDRDRFRARWSELTDSKSQFEAGVITSDDNYWVVHTNAVNVLGNLADKVVVARNLLREQVAQFNSADDGLL</sequence>
<accession>A0A2K8MHZ6</accession>
<dbReference type="SUPFAM" id="SSF52540">
    <property type="entry name" value="P-loop containing nucleoside triphosphate hydrolases"/>
    <property type="match status" value="1"/>
</dbReference>
<dbReference type="Pfam" id="PF24406">
    <property type="entry name" value="nSTAND_NTPase4"/>
    <property type="match status" value="1"/>
</dbReference>
<dbReference type="InterPro" id="IPR027417">
    <property type="entry name" value="P-loop_NTPase"/>
</dbReference>